<evidence type="ECO:0000256" key="1">
    <source>
        <dbReference type="SAM" id="MobiDB-lite"/>
    </source>
</evidence>
<proteinExistence type="predicted"/>
<feature type="domain" description="Calcium channel YVC1-like C-terminal transmembrane" evidence="4">
    <location>
        <begin position="281"/>
        <end position="572"/>
    </location>
</feature>
<dbReference type="eggNOG" id="ENOG502QT9R">
    <property type="taxonomic scope" value="Eukaryota"/>
</dbReference>
<dbReference type="InterPro" id="IPR056337">
    <property type="entry name" value="LHD_YVC1"/>
</dbReference>
<dbReference type="InterPro" id="IPR052971">
    <property type="entry name" value="TRP_calcium_channel"/>
</dbReference>
<dbReference type="Pfam" id="PF23317">
    <property type="entry name" value="YVC1_C"/>
    <property type="match status" value="1"/>
</dbReference>
<feature type="region of interest" description="Disordered" evidence="1">
    <location>
        <begin position="733"/>
        <end position="760"/>
    </location>
</feature>
<evidence type="ECO:0000259" key="3">
    <source>
        <dbReference type="Pfam" id="PF23190"/>
    </source>
</evidence>
<feature type="transmembrane region" description="Helical" evidence="2">
    <location>
        <begin position="404"/>
        <end position="426"/>
    </location>
</feature>
<feature type="domain" description="YVC1 N-terminal linker helical" evidence="3">
    <location>
        <begin position="57"/>
        <end position="248"/>
    </location>
</feature>
<feature type="transmembrane region" description="Helical" evidence="2">
    <location>
        <begin position="334"/>
        <end position="352"/>
    </location>
</feature>
<name>S3CM82_GLAL2</name>
<feature type="transmembrane region" description="Helical" evidence="2">
    <location>
        <begin position="547"/>
        <end position="566"/>
    </location>
</feature>
<feature type="transmembrane region" description="Helical" evidence="2">
    <location>
        <begin position="517"/>
        <end position="535"/>
    </location>
</feature>
<dbReference type="OMA" id="FPRIAFN"/>
<feature type="transmembrane region" description="Helical" evidence="2">
    <location>
        <begin position="475"/>
        <end position="496"/>
    </location>
</feature>
<organism evidence="5 6">
    <name type="scientific">Glarea lozoyensis (strain ATCC 20868 / MF5171)</name>
    <dbReference type="NCBI Taxonomy" id="1116229"/>
    <lineage>
        <taxon>Eukaryota</taxon>
        <taxon>Fungi</taxon>
        <taxon>Dikarya</taxon>
        <taxon>Ascomycota</taxon>
        <taxon>Pezizomycotina</taxon>
        <taxon>Leotiomycetes</taxon>
        <taxon>Helotiales</taxon>
        <taxon>Helotiaceae</taxon>
        <taxon>Glarea</taxon>
    </lineage>
</organism>
<gene>
    <name evidence="5" type="ORF">GLAREA_02699</name>
</gene>
<feature type="transmembrane region" description="Helical" evidence="2">
    <location>
        <begin position="274"/>
        <end position="291"/>
    </location>
</feature>
<evidence type="ECO:0000313" key="5">
    <source>
        <dbReference type="EMBL" id="EPE26785.1"/>
    </source>
</evidence>
<evidence type="ECO:0008006" key="7">
    <source>
        <dbReference type="Google" id="ProtNLM"/>
    </source>
</evidence>
<dbReference type="OrthoDB" id="2373987at2759"/>
<keyword evidence="2" id="KW-0812">Transmembrane</keyword>
<dbReference type="RefSeq" id="XP_008085975.1">
    <property type="nucleotide sequence ID" value="XM_008087784.1"/>
</dbReference>
<keyword evidence="2" id="KW-1133">Transmembrane helix</keyword>
<keyword evidence="2" id="KW-0472">Membrane</keyword>
<accession>S3CM82</accession>
<dbReference type="KEGG" id="glz:GLAREA_02699"/>
<dbReference type="GeneID" id="19461755"/>
<dbReference type="AlphaFoldDB" id="S3CM82"/>
<evidence type="ECO:0000313" key="6">
    <source>
        <dbReference type="Proteomes" id="UP000016922"/>
    </source>
</evidence>
<dbReference type="Proteomes" id="UP000016922">
    <property type="component" value="Unassembled WGS sequence"/>
</dbReference>
<feature type="transmembrane region" description="Helical" evidence="2">
    <location>
        <begin position="303"/>
        <end position="322"/>
    </location>
</feature>
<protein>
    <recommendedName>
        <fullName evidence="7">Calcium channel YVC1</fullName>
    </recommendedName>
</protein>
<feature type="compositionally biased region" description="Low complexity" evidence="1">
    <location>
        <begin position="648"/>
        <end position="658"/>
    </location>
</feature>
<dbReference type="EMBL" id="KE145370">
    <property type="protein sequence ID" value="EPE26785.1"/>
    <property type="molecule type" value="Genomic_DNA"/>
</dbReference>
<dbReference type="PANTHER" id="PTHR35859">
    <property type="entry name" value="NONSELECTIVE CATION CHANNEL PROTEIN"/>
    <property type="match status" value="1"/>
</dbReference>
<dbReference type="InterPro" id="IPR056336">
    <property type="entry name" value="YVC1_C"/>
</dbReference>
<reference evidence="5 6" key="1">
    <citation type="journal article" date="2013" name="BMC Genomics">
        <title>Genomics-driven discovery of the pneumocandin biosynthetic gene cluster in the fungus Glarea lozoyensis.</title>
        <authorList>
            <person name="Chen L."/>
            <person name="Yue Q."/>
            <person name="Zhang X."/>
            <person name="Xiang M."/>
            <person name="Wang C."/>
            <person name="Li S."/>
            <person name="Che Y."/>
            <person name="Ortiz-Lopez F.J."/>
            <person name="Bills G.F."/>
            <person name="Liu X."/>
            <person name="An Z."/>
        </authorList>
    </citation>
    <scope>NUCLEOTIDE SEQUENCE [LARGE SCALE GENOMIC DNA]</scope>
    <source>
        <strain evidence="6">ATCC 20868 / MF5171</strain>
    </source>
</reference>
<dbReference type="HOGENOM" id="CLU_009570_0_0_1"/>
<feature type="region of interest" description="Disordered" evidence="1">
    <location>
        <begin position="640"/>
        <end position="674"/>
    </location>
</feature>
<dbReference type="PANTHER" id="PTHR35859:SF1">
    <property type="entry name" value="NONSELECTIVE CATION CHANNEL PROTEIN"/>
    <property type="match status" value="1"/>
</dbReference>
<sequence length="760" mass="86447">MGNSPSSTSGERQALLPRAMPCLDPEDEVDHDGCFPPHGVRDLCPQNPHSKLPVYVTIHRIRRDVIAAIDDPYSLEQLRDPRMNLSVVRPLVDKLYELDDVSVVYCLLVNRVQFQREQSVQPHQQSVCSTRALLCELLANRILRRFHEDNTGAQGLLCLAHILVGSFDPFQGAPQEVIDQSDHQLHWTVKSRTGFMRKLPALEIAIISESKTFLSSSACQMVVRAIYEGRVIYTPTSFIDILPDHYKHKPVSLYNPRKAPILNQYRLIVPRTRNLIEIVHFIILLVLFMLVMKNRDPSKIGGVELIFIIYTFGLLLDMFATILEHGWDVYTQNLWSFLDITFSFVFSIYLILRLHGWRTDNLIACQQAMDVLAMGAPVLIPRLAFNLMSENMLFVSLRSMMRDFTILTVLAVWCFAGFLLSMTWLANGSHEPITISKWMLWVWFGLDGTGIQRSTEFHWLLGPILMVTFAFLGNTLFLTILVSMLSSTFANIVANANAEIQFRRAVLTLEGVKSDAIFAYPPPFNLIAVMILLPLKFVLTDRWFHKLNVFFVRIINAPILLIISLVERRTLWPTTKRPRDAEQLPLTPKTKVRPWDLSRQFSVHGDIQAVFDAEPPAEVESEIQRDDDLNHTTFEDAFNENFSPDVLNSSRRSSSNRRVNGKERRDSVAPFGGLMRHLSESITEEHEAASSHSRDCGKHNEEVKDRLHALEKTTLRIEKLLGKLCEDLDDELGMGKTNDAGSSRGEGSGDILTLEDLDQS</sequence>
<evidence type="ECO:0000259" key="4">
    <source>
        <dbReference type="Pfam" id="PF23317"/>
    </source>
</evidence>
<evidence type="ECO:0000256" key="2">
    <source>
        <dbReference type="SAM" id="Phobius"/>
    </source>
</evidence>
<dbReference type="Pfam" id="PF23190">
    <property type="entry name" value="LHD_TRPY1"/>
    <property type="match status" value="1"/>
</dbReference>
<keyword evidence="6" id="KW-1185">Reference proteome</keyword>
<dbReference type="STRING" id="1116229.S3CM82"/>